<feature type="region of interest" description="Disordered" evidence="1">
    <location>
        <begin position="277"/>
        <end position="316"/>
    </location>
</feature>
<name>A0ABR2LL11_9ASPA</name>
<comment type="caution">
    <text evidence="2">The sequence shown here is derived from an EMBL/GenBank/DDBJ whole genome shotgun (WGS) entry which is preliminary data.</text>
</comment>
<evidence type="ECO:0000256" key="1">
    <source>
        <dbReference type="SAM" id="MobiDB-lite"/>
    </source>
</evidence>
<sequence length="341" mass="38928">MAFETSRHFTRPTFISVESSPSVRLPVDLQNFLPIHLRFFRNLFRFSFNQSGMARKGKSSHCSHGEGCAFTPRKAIETVDHLAEEDVLVEKELPSEFEGEPVLEGFLQEDLSAVIASAEGEVAEEATIQEQIELNVALALIKGKQVAMETESAETRSQGESALSSNDSLLKSIEAILVKQKDQFDFSLKQVYLKVGQVEKDLNDGLAQVNHNMDKLKTFLTEWLTQGEVRKWDEKLQIKMNELNRDVRDRMHNANVYSYKNIKWLHEELTGRVPAPPFEEEQPVEGGEIHAEGAKYYERHSEGGEYAPPDEYTQQEKLEKEREIIRMREELLARGKEDSLA</sequence>
<reference evidence="2 3" key="1">
    <citation type="journal article" date="2022" name="Nat. Plants">
        <title>Genomes of leafy and leafless Platanthera orchids illuminate the evolution of mycoheterotrophy.</title>
        <authorList>
            <person name="Li M.H."/>
            <person name="Liu K.W."/>
            <person name="Li Z."/>
            <person name="Lu H.C."/>
            <person name="Ye Q.L."/>
            <person name="Zhang D."/>
            <person name="Wang J.Y."/>
            <person name="Li Y.F."/>
            <person name="Zhong Z.M."/>
            <person name="Liu X."/>
            <person name="Yu X."/>
            <person name="Liu D.K."/>
            <person name="Tu X.D."/>
            <person name="Liu B."/>
            <person name="Hao Y."/>
            <person name="Liao X.Y."/>
            <person name="Jiang Y.T."/>
            <person name="Sun W.H."/>
            <person name="Chen J."/>
            <person name="Chen Y.Q."/>
            <person name="Ai Y."/>
            <person name="Zhai J.W."/>
            <person name="Wu S.S."/>
            <person name="Zhou Z."/>
            <person name="Hsiao Y.Y."/>
            <person name="Wu W.L."/>
            <person name="Chen Y.Y."/>
            <person name="Lin Y.F."/>
            <person name="Hsu J.L."/>
            <person name="Li C.Y."/>
            <person name="Wang Z.W."/>
            <person name="Zhao X."/>
            <person name="Zhong W.Y."/>
            <person name="Ma X.K."/>
            <person name="Ma L."/>
            <person name="Huang J."/>
            <person name="Chen G.Z."/>
            <person name="Huang M.Z."/>
            <person name="Huang L."/>
            <person name="Peng D.H."/>
            <person name="Luo Y.B."/>
            <person name="Zou S.Q."/>
            <person name="Chen S.P."/>
            <person name="Lan S."/>
            <person name="Tsai W.C."/>
            <person name="Van de Peer Y."/>
            <person name="Liu Z.J."/>
        </authorList>
    </citation>
    <scope>NUCLEOTIDE SEQUENCE [LARGE SCALE GENOMIC DNA]</scope>
    <source>
        <strain evidence="2">Lor288</strain>
    </source>
</reference>
<accession>A0ABR2LL11</accession>
<evidence type="ECO:0000313" key="2">
    <source>
        <dbReference type="EMBL" id="KAK8943719.1"/>
    </source>
</evidence>
<keyword evidence="3" id="KW-1185">Reference proteome</keyword>
<dbReference type="Proteomes" id="UP001412067">
    <property type="component" value="Unassembled WGS sequence"/>
</dbReference>
<dbReference type="EMBL" id="JBBWWR010000018">
    <property type="protein sequence ID" value="KAK8943719.1"/>
    <property type="molecule type" value="Genomic_DNA"/>
</dbReference>
<proteinExistence type="predicted"/>
<protein>
    <submittedName>
        <fullName evidence="2">Uncharacterized protein</fullName>
    </submittedName>
</protein>
<evidence type="ECO:0000313" key="3">
    <source>
        <dbReference type="Proteomes" id="UP001412067"/>
    </source>
</evidence>
<feature type="compositionally biased region" description="Basic and acidic residues" evidence="1">
    <location>
        <begin position="287"/>
        <end position="303"/>
    </location>
</feature>
<organism evidence="2 3">
    <name type="scientific">Platanthera guangdongensis</name>
    <dbReference type="NCBI Taxonomy" id="2320717"/>
    <lineage>
        <taxon>Eukaryota</taxon>
        <taxon>Viridiplantae</taxon>
        <taxon>Streptophyta</taxon>
        <taxon>Embryophyta</taxon>
        <taxon>Tracheophyta</taxon>
        <taxon>Spermatophyta</taxon>
        <taxon>Magnoliopsida</taxon>
        <taxon>Liliopsida</taxon>
        <taxon>Asparagales</taxon>
        <taxon>Orchidaceae</taxon>
        <taxon>Orchidoideae</taxon>
        <taxon>Orchideae</taxon>
        <taxon>Orchidinae</taxon>
        <taxon>Platanthera</taxon>
    </lineage>
</organism>
<gene>
    <name evidence="2" type="ORF">KSP40_PGU019127</name>
</gene>